<accession>A0A1L7XLD0</accession>
<feature type="transmembrane region" description="Helical" evidence="1">
    <location>
        <begin position="142"/>
        <end position="163"/>
    </location>
</feature>
<keyword evidence="1" id="KW-0472">Membrane</keyword>
<name>A0A1L7XLD0_9HELO</name>
<evidence type="ECO:0000313" key="3">
    <source>
        <dbReference type="Proteomes" id="UP000184330"/>
    </source>
</evidence>
<dbReference type="OrthoDB" id="4725912at2759"/>
<organism evidence="2 3">
    <name type="scientific">Phialocephala subalpina</name>
    <dbReference type="NCBI Taxonomy" id="576137"/>
    <lineage>
        <taxon>Eukaryota</taxon>
        <taxon>Fungi</taxon>
        <taxon>Dikarya</taxon>
        <taxon>Ascomycota</taxon>
        <taxon>Pezizomycotina</taxon>
        <taxon>Leotiomycetes</taxon>
        <taxon>Helotiales</taxon>
        <taxon>Mollisiaceae</taxon>
        <taxon>Phialocephala</taxon>
        <taxon>Phialocephala fortinii species complex</taxon>
    </lineage>
</organism>
<keyword evidence="3" id="KW-1185">Reference proteome</keyword>
<protein>
    <submittedName>
        <fullName evidence="2">Uncharacterized protein</fullName>
    </submittedName>
</protein>
<keyword evidence="1" id="KW-0812">Transmembrane</keyword>
<dbReference type="AlphaFoldDB" id="A0A1L7XLD0"/>
<keyword evidence="1" id="KW-1133">Transmembrane helix</keyword>
<sequence length="181" mass="20491">MASTTQAIQQPGDLAPGRTLQVDFSWKKFKSLITEKDDPNSKPVYIVDYKTFSPHLVFKSGVDNSTFGTGTLHPISINADCDIRGQHITLKAMKRFKTSYMHLSPTFSGTKEPVPLIWTSDCDFKTWDFICMDENQLPVAKFSANIWALMGCGCWMILLGWIARCQVQIYHVVSKLRCPFC</sequence>
<dbReference type="EMBL" id="FJOG01000033">
    <property type="protein sequence ID" value="CZR65842.1"/>
    <property type="molecule type" value="Genomic_DNA"/>
</dbReference>
<proteinExistence type="predicted"/>
<evidence type="ECO:0000256" key="1">
    <source>
        <dbReference type="SAM" id="Phobius"/>
    </source>
</evidence>
<gene>
    <name evidence="2" type="ORF">PAC_15742</name>
</gene>
<reference evidence="2 3" key="1">
    <citation type="submission" date="2016-03" db="EMBL/GenBank/DDBJ databases">
        <authorList>
            <person name="Ploux O."/>
        </authorList>
    </citation>
    <scope>NUCLEOTIDE SEQUENCE [LARGE SCALE GENOMIC DNA]</scope>
    <source>
        <strain evidence="2 3">UAMH 11012</strain>
    </source>
</reference>
<dbReference type="Proteomes" id="UP000184330">
    <property type="component" value="Unassembled WGS sequence"/>
</dbReference>
<evidence type="ECO:0000313" key="2">
    <source>
        <dbReference type="EMBL" id="CZR65842.1"/>
    </source>
</evidence>